<dbReference type="Proteomes" id="UP000063953">
    <property type="component" value="Chromosome"/>
</dbReference>
<proteinExistence type="predicted"/>
<keyword evidence="2" id="KW-1185">Reference proteome</keyword>
<reference evidence="1 2" key="1">
    <citation type="journal article" date="2015" name="Genome Announc.">
        <title>Genome Sequences of Oblitimonas alkaliphila gen. nov. sp. nov. (Proposed), a Novel Bacterium of the Pseudomonadaceae Family.</title>
        <authorList>
            <person name="Lauer A.C."/>
            <person name="Nicholson A.C."/>
            <person name="Humrighouse B.W."/>
            <person name="Emery B."/>
            <person name="Drobish A."/>
            <person name="Juieng P."/>
            <person name="Loparev V."/>
            <person name="McQuiston J.R."/>
        </authorList>
    </citation>
    <scope>NUCLEOTIDE SEQUENCE [LARGE SCALE GENOMIC DNA]</scope>
    <source>
        <strain evidence="1 2">E5571</strain>
    </source>
</reference>
<evidence type="ECO:0000313" key="2">
    <source>
        <dbReference type="Proteomes" id="UP000063953"/>
    </source>
</evidence>
<dbReference type="AlphaFoldDB" id="A0A0K1XF44"/>
<protein>
    <submittedName>
        <fullName evidence="1">Uncharacterized protein</fullName>
    </submittedName>
</protein>
<accession>A0A0K1XF44</accession>
<dbReference type="EMBL" id="CP012365">
    <property type="protein sequence ID" value="AKX60015.1"/>
    <property type="molecule type" value="Genomic_DNA"/>
</dbReference>
<name>A0A0K1XF44_9GAMM</name>
<sequence>MLPAIELNMLCTCKFSIHHRVILANDTRGFVQVIAAGVASAGMSFLDTSFPLIPVAADFLLAAHRLLRK</sequence>
<evidence type="ECO:0000313" key="1">
    <source>
        <dbReference type="EMBL" id="AKX60015.1"/>
    </source>
</evidence>
<organism evidence="1 2">
    <name type="scientific">Thiopseudomonas alkaliphila</name>
    <dbReference type="NCBI Taxonomy" id="1697053"/>
    <lineage>
        <taxon>Bacteria</taxon>
        <taxon>Pseudomonadati</taxon>
        <taxon>Pseudomonadota</taxon>
        <taxon>Gammaproteobacteria</taxon>
        <taxon>Pseudomonadales</taxon>
        <taxon>Pseudomonadaceae</taxon>
        <taxon>Thiopseudomonas</taxon>
    </lineage>
</organism>
<gene>
    <name evidence="1" type="ORF">AKN88_08800</name>
</gene>